<evidence type="ECO:0000313" key="4">
    <source>
        <dbReference type="WBParaSite" id="GPUH_0002421601-mRNA-1"/>
    </source>
</evidence>
<dbReference type="SUPFAM" id="SSF63712">
    <property type="entry name" value="Nicotinic receptor ligand binding domain-like"/>
    <property type="match status" value="1"/>
</dbReference>
<reference evidence="2 3" key="2">
    <citation type="submission" date="2018-11" db="EMBL/GenBank/DDBJ databases">
        <authorList>
            <consortium name="Pathogen Informatics"/>
        </authorList>
    </citation>
    <scope>NUCLEOTIDE SEQUENCE [LARGE SCALE GENOMIC DNA]</scope>
</reference>
<evidence type="ECO:0000313" key="3">
    <source>
        <dbReference type="Proteomes" id="UP000271098"/>
    </source>
</evidence>
<feature type="chain" id="PRO_5043139275" evidence="1">
    <location>
        <begin position="19"/>
        <end position="99"/>
    </location>
</feature>
<organism evidence="4">
    <name type="scientific">Gongylonema pulchrum</name>
    <dbReference type="NCBI Taxonomy" id="637853"/>
    <lineage>
        <taxon>Eukaryota</taxon>
        <taxon>Metazoa</taxon>
        <taxon>Ecdysozoa</taxon>
        <taxon>Nematoda</taxon>
        <taxon>Chromadorea</taxon>
        <taxon>Rhabditida</taxon>
        <taxon>Spirurina</taxon>
        <taxon>Spiruromorpha</taxon>
        <taxon>Spiruroidea</taxon>
        <taxon>Gongylonematidae</taxon>
        <taxon>Gongylonema</taxon>
    </lineage>
</organism>
<accession>A0A183ET95</accession>
<feature type="signal peptide" evidence="1">
    <location>
        <begin position="1"/>
        <end position="18"/>
    </location>
</feature>
<protein>
    <submittedName>
        <fullName evidence="4">Neur_chan_LBD domain-containing protein</fullName>
    </submittedName>
</protein>
<evidence type="ECO:0000256" key="1">
    <source>
        <dbReference type="SAM" id="SignalP"/>
    </source>
</evidence>
<dbReference type="WBParaSite" id="GPUH_0002421601-mRNA-1">
    <property type="protein sequence ID" value="GPUH_0002421601-mRNA-1"/>
    <property type="gene ID" value="GPUH_0002421601"/>
</dbReference>
<reference evidence="4" key="1">
    <citation type="submission" date="2016-06" db="UniProtKB">
        <authorList>
            <consortium name="WormBaseParasite"/>
        </authorList>
    </citation>
    <scope>IDENTIFICATION</scope>
</reference>
<dbReference type="InterPro" id="IPR036734">
    <property type="entry name" value="Neur_chan_lig-bd_sf"/>
</dbReference>
<keyword evidence="3" id="KW-1185">Reference proteome</keyword>
<proteinExistence type="predicted"/>
<gene>
    <name evidence="2" type="ORF">GPUH_LOCUS24186</name>
</gene>
<keyword evidence="1" id="KW-0732">Signal</keyword>
<dbReference type="Gene3D" id="2.70.170.10">
    <property type="entry name" value="Neurotransmitter-gated ion-channel ligand-binding domain"/>
    <property type="match status" value="1"/>
</dbReference>
<name>A0A183ET95_9BILA</name>
<sequence length="99" mass="11283">MPLKIYINSAYLFYLAAALIGASENLPAQLKLLHDMLETYDKKSKPVWDHRRPINVTFSMDLYQILEVVGTCILLVPSMISSQTLLAFEPLEPDLMRLT</sequence>
<dbReference type="Proteomes" id="UP000271098">
    <property type="component" value="Unassembled WGS sequence"/>
</dbReference>
<dbReference type="AlphaFoldDB" id="A0A183ET95"/>
<dbReference type="GO" id="GO:0005230">
    <property type="term" value="F:extracellular ligand-gated monoatomic ion channel activity"/>
    <property type="evidence" value="ECO:0007669"/>
    <property type="project" value="InterPro"/>
</dbReference>
<dbReference type="GO" id="GO:0016020">
    <property type="term" value="C:membrane"/>
    <property type="evidence" value="ECO:0007669"/>
    <property type="project" value="InterPro"/>
</dbReference>
<dbReference type="EMBL" id="UYRT01100334">
    <property type="protein sequence ID" value="VDN42503.1"/>
    <property type="molecule type" value="Genomic_DNA"/>
</dbReference>
<dbReference type="OrthoDB" id="5975154at2759"/>
<evidence type="ECO:0000313" key="2">
    <source>
        <dbReference type="EMBL" id="VDN42503.1"/>
    </source>
</evidence>